<dbReference type="EMBL" id="MOBN01000049">
    <property type="protein sequence ID" value="RON21547.1"/>
    <property type="molecule type" value="Genomic_DNA"/>
</dbReference>
<name>A0A423I7W2_9PSED</name>
<evidence type="ECO:0000313" key="2">
    <source>
        <dbReference type="Proteomes" id="UP000284168"/>
    </source>
</evidence>
<protein>
    <submittedName>
        <fullName evidence="1">Uncharacterized protein</fullName>
    </submittedName>
</protein>
<accession>A0A423I7W2</accession>
<gene>
    <name evidence="1" type="ORF">BK663_28365</name>
</gene>
<organism evidence="1 2">
    <name type="scientific">Pseudomonas lini</name>
    <dbReference type="NCBI Taxonomy" id="163011"/>
    <lineage>
        <taxon>Bacteria</taxon>
        <taxon>Pseudomonadati</taxon>
        <taxon>Pseudomonadota</taxon>
        <taxon>Gammaproteobacteria</taxon>
        <taxon>Pseudomonadales</taxon>
        <taxon>Pseudomonadaceae</taxon>
        <taxon>Pseudomonas</taxon>
    </lineage>
</organism>
<dbReference type="AlphaFoldDB" id="A0A423I7W2"/>
<comment type="caution">
    <text evidence="1">The sequence shown here is derived from an EMBL/GenBank/DDBJ whole genome shotgun (WGS) entry which is preliminary data.</text>
</comment>
<evidence type="ECO:0000313" key="1">
    <source>
        <dbReference type="EMBL" id="RON21547.1"/>
    </source>
</evidence>
<reference evidence="1 2" key="1">
    <citation type="submission" date="2016-10" db="EMBL/GenBank/DDBJ databases">
        <title>Comparative genome analysis of multiple Pseudomonas spp. focuses on biocontrol and plant growth promoting traits.</title>
        <authorList>
            <person name="Tao X.-Y."/>
            <person name="Taylor C.G."/>
        </authorList>
    </citation>
    <scope>NUCLEOTIDE SEQUENCE [LARGE SCALE GENOMIC DNA]</scope>
    <source>
        <strain evidence="1 2">48C10</strain>
    </source>
</reference>
<dbReference type="RefSeq" id="WP_123723101.1">
    <property type="nucleotide sequence ID" value="NZ_MOBN01000049.1"/>
</dbReference>
<proteinExistence type="predicted"/>
<dbReference type="Proteomes" id="UP000284168">
    <property type="component" value="Unassembled WGS sequence"/>
</dbReference>
<sequence>MSGLRATMRLYGLVKNLGSTDDRHRQPVDILCTLNRASGKAIQAFVSRLDAELMTRSRGLEEYRVIPLRTFDPNPFIQEHQGWLTLHVCCGFVAPADQSLLNDGTLSPMGWYVYSDIGQWTAEHYIDFGPQMASLLRTSYDRIGLRDYNTVLNDLDSVSDADLKWQVAEVWQTLHNVSSPDSHDDCHALFDPVENRWCFAATDIDIYQPHPEPQKQGALT</sequence>